<dbReference type="InterPro" id="IPR036412">
    <property type="entry name" value="HAD-like_sf"/>
</dbReference>
<gene>
    <name evidence="1" type="ORF">S06H3_27496</name>
</gene>
<sequence length="92" mass="10825">RIYEIDRQKRFTGRILYVELISDKAEILKHAVEKEKLTLKGSVGVGDTESDIAFLKMVEKPICFNPNKKLYQYAKRVGWKIIVERKDVIYHL</sequence>
<dbReference type="Gene3D" id="3.40.50.1000">
    <property type="entry name" value="HAD superfamily/HAD-like"/>
    <property type="match status" value="1"/>
</dbReference>
<evidence type="ECO:0000313" key="1">
    <source>
        <dbReference type="EMBL" id="GAI21416.1"/>
    </source>
</evidence>
<feature type="non-terminal residue" evidence="1">
    <location>
        <position position="1"/>
    </location>
</feature>
<reference evidence="1" key="1">
    <citation type="journal article" date="2014" name="Front. Microbiol.">
        <title>High frequency of phylogenetically diverse reductive dehalogenase-homologous genes in deep subseafloor sedimentary metagenomes.</title>
        <authorList>
            <person name="Kawai M."/>
            <person name="Futagami T."/>
            <person name="Toyoda A."/>
            <person name="Takaki Y."/>
            <person name="Nishi S."/>
            <person name="Hori S."/>
            <person name="Arai W."/>
            <person name="Tsubouchi T."/>
            <person name="Morono Y."/>
            <person name="Uchiyama I."/>
            <person name="Ito T."/>
            <person name="Fujiyama A."/>
            <person name="Inagaki F."/>
            <person name="Takami H."/>
        </authorList>
    </citation>
    <scope>NUCLEOTIDE SEQUENCE</scope>
    <source>
        <strain evidence="1">Expedition CK06-06</strain>
    </source>
</reference>
<accession>X1MTS8</accession>
<organism evidence="1">
    <name type="scientific">marine sediment metagenome</name>
    <dbReference type="NCBI Taxonomy" id="412755"/>
    <lineage>
        <taxon>unclassified sequences</taxon>
        <taxon>metagenomes</taxon>
        <taxon>ecological metagenomes</taxon>
    </lineage>
</organism>
<proteinExistence type="predicted"/>
<dbReference type="SUPFAM" id="SSF56784">
    <property type="entry name" value="HAD-like"/>
    <property type="match status" value="1"/>
</dbReference>
<dbReference type="EMBL" id="BARV01015957">
    <property type="protein sequence ID" value="GAI21416.1"/>
    <property type="molecule type" value="Genomic_DNA"/>
</dbReference>
<name>X1MTS8_9ZZZZ</name>
<dbReference type="InterPro" id="IPR023214">
    <property type="entry name" value="HAD_sf"/>
</dbReference>
<dbReference type="AlphaFoldDB" id="X1MTS8"/>
<comment type="caution">
    <text evidence="1">The sequence shown here is derived from an EMBL/GenBank/DDBJ whole genome shotgun (WGS) entry which is preliminary data.</text>
</comment>
<protein>
    <submittedName>
        <fullName evidence="1">Uncharacterized protein</fullName>
    </submittedName>
</protein>